<keyword evidence="2" id="KW-1185">Reference proteome</keyword>
<dbReference type="EMBL" id="CAMPGE010008075">
    <property type="protein sequence ID" value="CAI2366986.1"/>
    <property type="molecule type" value="Genomic_DNA"/>
</dbReference>
<accession>A0AAD1XDU3</accession>
<dbReference type="Proteomes" id="UP001295684">
    <property type="component" value="Unassembled WGS sequence"/>
</dbReference>
<reference evidence="1" key="1">
    <citation type="submission" date="2023-07" db="EMBL/GenBank/DDBJ databases">
        <authorList>
            <consortium name="AG Swart"/>
            <person name="Singh M."/>
            <person name="Singh A."/>
            <person name="Seah K."/>
            <person name="Emmerich C."/>
        </authorList>
    </citation>
    <scope>NUCLEOTIDE SEQUENCE</scope>
    <source>
        <strain evidence="1">DP1</strain>
    </source>
</reference>
<dbReference type="AlphaFoldDB" id="A0AAD1XDU3"/>
<protein>
    <submittedName>
        <fullName evidence="1">Uncharacterized protein</fullName>
    </submittedName>
</protein>
<comment type="caution">
    <text evidence="1">The sequence shown here is derived from an EMBL/GenBank/DDBJ whole genome shotgun (WGS) entry which is preliminary data.</text>
</comment>
<evidence type="ECO:0000313" key="1">
    <source>
        <dbReference type="EMBL" id="CAI2366986.1"/>
    </source>
</evidence>
<gene>
    <name evidence="1" type="ORF">ECRASSUSDP1_LOCUS8262</name>
</gene>
<evidence type="ECO:0000313" key="2">
    <source>
        <dbReference type="Proteomes" id="UP001295684"/>
    </source>
</evidence>
<sequence>MEAYTHEEPVRQDLQINLPSIHKAKDHPSIYALKDMFTKLGICLNILSYFDYLHKARHLMMQMFSGSRQLWIEENQKIIENMHECMQVVELSENISFINNMFKLPGEGFEHPSDLILMDKMHLRNRRYVCSMYRYFKFEVKVCDPFTKPSDTIGILKKFYPLGDLKIKSVKFEGYNSSKDPGDGLVKIADEIMEILGLQCEHLGSQKYLVPPIIKFQDKFIRGKDKVYLEKDITIDDDIFNLDYDEFIQKMQPLVRTRIVQTLEVFINQFVIQQKPLPEHLEKIIIIASTSAYQAEEVMEGYDVTQLTDALKPHHKLKFIFKELSSTESKSNLSVLPYLRKREGVQVHVNFTSKNKEVLILHCSQCMLCFQTQGYVQNIYFEGARIDCGIEDISFSSNSEYILIQSPCSLKGTTQAESSLESKLPILTEYFNPTNERSRMIAVKVTDITGLSLSKILDGAPSICLYCAERGENPDVPNHEVVVNALSLLSDQCSVNLALTLTQENYEILCSVPNFVKITNLILMIPDDLEEKEEHSDLYQELCEVLCEKRLLKFKIENLQTSNEQFLKQFIHDYFTTSDKNLSEFTILASSDLWPLVLNTSTKNAYILTLKPLRGDVFIAGRRSIELPNLKHRRIVLCDERFSKCTRGCCSDGTMDGIPRFYSNSLR</sequence>
<organism evidence="1 2">
    <name type="scientific">Euplotes crassus</name>
    <dbReference type="NCBI Taxonomy" id="5936"/>
    <lineage>
        <taxon>Eukaryota</taxon>
        <taxon>Sar</taxon>
        <taxon>Alveolata</taxon>
        <taxon>Ciliophora</taxon>
        <taxon>Intramacronucleata</taxon>
        <taxon>Spirotrichea</taxon>
        <taxon>Hypotrichia</taxon>
        <taxon>Euplotida</taxon>
        <taxon>Euplotidae</taxon>
        <taxon>Moneuplotes</taxon>
    </lineage>
</organism>
<name>A0AAD1XDU3_EUPCR</name>
<proteinExistence type="predicted"/>